<gene>
    <name evidence="1" type="primary">NMRK1_1</name>
    <name evidence="1" type="ORF">SK128_012022</name>
</gene>
<dbReference type="GO" id="GO:0016301">
    <property type="term" value="F:kinase activity"/>
    <property type="evidence" value="ECO:0007669"/>
    <property type="project" value="UniProtKB-KW"/>
</dbReference>
<dbReference type="Proteomes" id="UP001381693">
    <property type="component" value="Unassembled WGS sequence"/>
</dbReference>
<keyword evidence="2" id="KW-1185">Reference proteome</keyword>
<keyword evidence="1" id="KW-0808">Transferase</keyword>
<dbReference type="EMBL" id="JAXCGZ010013246">
    <property type="protein sequence ID" value="KAK7073159.1"/>
    <property type="molecule type" value="Genomic_DNA"/>
</dbReference>
<dbReference type="PANTHER" id="PTHR10285">
    <property type="entry name" value="URIDINE KINASE"/>
    <property type="match status" value="1"/>
</dbReference>
<evidence type="ECO:0000313" key="2">
    <source>
        <dbReference type="Proteomes" id="UP001381693"/>
    </source>
</evidence>
<sequence length="207" mass="23764">MSHWLVVALSGVTNGGKSTLTKQLLEVLPKSTNLLCQDDYFYPEDSSHHVPCPGGLSHHNWDIITSMNMEKMKVDVKDVFTSRPKEDLSIDRNSPGASPTSECSSSYRPILLLDGFLLFDDSELTELCDLRFFFTLSREQCWERRCSRVYDPPDPPGYFEQCVWPMYETHLAHVKENVQNVHFLNGTEDHFEMVHQKILKAAKIVLK</sequence>
<name>A0AAN8X6Y5_HALRR</name>
<organism evidence="1 2">
    <name type="scientific">Halocaridina rubra</name>
    <name type="common">Hawaiian red shrimp</name>
    <dbReference type="NCBI Taxonomy" id="373956"/>
    <lineage>
        <taxon>Eukaryota</taxon>
        <taxon>Metazoa</taxon>
        <taxon>Ecdysozoa</taxon>
        <taxon>Arthropoda</taxon>
        <taxon>Crustacea</taxon>
        <taxon>Multicrustacea</taxon>
        <taxon>Malacostraca</taxon>
        <taxon>Eumalacostraca</taxon>
        <taxon>Eucarida</taxon>
        <taxon>Decapoda</taxon>
        <taxon>Pleocyemata</taxon>
        <taxon>Caridea</taxon>
        <taxon>Atyoidea</taxon>
        <taxon>Atyidae</taxon>
        <taxon>Halocaridina</taxon>
    </lineage>
</organism>
<dbReference type="AlphaFoldDB" id="A0AAN8X6Y5"/>
<reference evidence="1 2" key="1">
    <citation type="submission" date="2023-11" db="EMBL/GenBank/DDBJ databases">
        <title>Halocaridina rubra genome assembly.</title>
        <authorList>
            <person name="Smith C."/>
        </authorList>
    </citation>
    <scope>NUCLEOTIDE SEQUENCE [LARGE SCALE GENOMIC DNA]</scope>
    <source>
        <strain evidence="1">EP-1</strain>
        <tissue evidence="1">Whole</tissue>
    </source>
</reference>
<proteinExistence type="predicted"/>
<dbReference type="Gene3D" id="3.40.50.300">
    <property type="entry name" value="P-loop containing nucleotide triphosphate hydrolases"/>
    <property type="match status" value="1"/>
</dbReference>
<dbReference type="SUPFAM" id="SSF52540">
    <property type="entry name" value="P-loop containing nucleoside triphosphate hydrolases"/>
    <property type="match status" value="1"/>
</dbReference>
<protein>
    <submittedName>
        <fullName evidence="1">Nicotinamide riboside kinase</fullName>
    </submittedName>
</protein>
<accession>A0AAN8X6Y5</accession>
<evidence type="ECO:0000313" key="1">
    <source>
        <dbReference type="EMBL" id="KAK7073159.1"/>
    </source>
</evidence>
<keyword evidence="1" id="KW-0418">Kinase</keyword>
<dbReference type="InterPro" id="IPR027417">
    <property type="entry name" value="P-loop_NTPase"/>
</dbReference>
<comment type="caution">
    <text evidence="1">The sequence shown here is derived from an EMBL/GenBank/DDBJ whole genome shotgun (WGS) entry which is preliminary data.</text>
</comment>